<reference evidence="5 6" key="1">
    <citation type="journal article" date="2018" name="Mol. Biol. Evol.">
        <title>Broad Genomic Sampling Reveals a Smut Pathogenic Ancestry of the Fungal Clade Ustilaginomycotina.</title>
        <authorList>
            <person name="Kijpornyongpan T."/>
            <person name="Mondo S.J."/>
            <person name="Barry K."/>
            <person name="Sandor L."/>
            <person name="Lee J."/>
            <person name="Lipzen A."/>
            <person name="Pangilinan J."/>
            <person name="LaButti K."/>
            <person name="Hainaut M."/>
            <person name="Henrissat B."/>
            <person name="Grigoriev I.V."/>
            <person name="Spatafora J.W."/>
            <person name="Aime M.C."/>
        </authorList>
    </citation>
    <scope>NUCLEOTIDE SEQUENCE [LARGE SCALE GENOMIC DNA]</scope>
    <source>
        <strain evidence="5 6">MCA 4198</strain>
    </source>
</reference>
<dbReference type="InterPro" id="IPR034543">
    <property type="entry name" value="LCL2"/>
</dbReference>
<feature type="chain" id="PRO_5016264643" description="Long chronological lifespan protein 2" evidence="4">
    <location>
        <begin position="25"/>
        <end position="133"/>
    </location>
</feature>
<evidence type="ECO:0000256" key="4">
    <source>
        <dbReference type="SAM" id="SignalP"/>
    </source>
</evidence>
<comment type="similarity">
    <text evidence="1">Belongs to the LCL2 family.</text>
</comment>
<accession>A0A316YQ42</accession>
<keyword evidence="6" id="KW-1185">Reference proteome</keyword>
<dbReference type="Proteomes" id="UP000245768">
    <property type="component" value="Unassembled WGS sequence"/>
</dbReference>
<dbReference type="GO" id="GO:0036503">
    <property type="term" value="P:ERAD pathway"/>
    <property type="evidence" value="ECO:0007669"/>
    <property type="project" value="TreeGrafter"/>
</dbReference>
<keyword evidence="3 4" id="KW-0732">Signal</keyword>
<dbReference type="PANTHER" id="PTHR38425">
    <property type="entry name" value="LONG CHRONOLOGICAL LIFESPAN PROTEIN 2"/>
    <property type="match status" value="1"/>
</dbReference>
<feature type="signal peptide" evidence="4">
    <location>
        <begin position="1"/>
        <end position="24"/>
    </location>
</feature>
<dbReference type="EMBL" id="KZ819635">
    <property type="protein sequence ID" value="PWN91409.1"/>
    <property type="molecule type" value="Genomic_DNA"/>
</dbReference>
<dbReference type="PANTHER" id="PTHR38425:SF1">
    <property type="entry name" value="LONG CHRONOLOGICAL LIFESPAN PROTEIN 2"/>
    <property type="match status" value="1"/>
</dbReference>
<dbReference type="OrthoDB" id="2234316at2759"/>
<name>A0A316YQ42_9BASI</name>
<evidence type="ECO:0000313" key="6">
    <source>
        <dbReference type="Proteomes" id="UP000245768"/>
    </source>
</evidence>
<dbReference type="RefSeq" id="XP_025378607.1">
    <property type="nucleotide sequence ID" value="XM_025523910.1"/>
</dbReference>
<dbReference type="STRING" id="215250.A0A316YQ42"/>
<dbReference type="GeneID" id="37045826"/>
<gene>
    <name evidence="5" type="ORF">FA10DRAFT_284344</name>
</gene>
<evidence type="ECO:0000313" key="5">
    <source>
        <dbReference type="EMBL" id="PWN91409.1"/>
    </source>
</evidence>
<evidence type="ECO:0000256" key="3">
    <source>
        <dbReference type="ARBA" id="ARBA00022729"/>
    </source>
</evidence>
<protein>
    <recommendedName>
        <fullName evidence="2">Long chronological lifespan protein 2</fullName>
    </recommendedName>
</protein>
<evidence type="ECO:0000256" key="1">
    <source>
        <dbReference type="ARBA" id="ARBA00010545"/>
    </source>
</evidence>
<organism evidence="5 6">
    <name type="scientific">Acaromyces ingoldii</name>
    <dbReference type="NCBI Taxonomy" id="215250"/>
    <lineage>
        <taxon>Eukaryota</taxon>
        <taxon>Fungi</taxon>
        <taxon>Dikarya</taxon>
        <taxon>Basidiomycota</taxon>
        <taxon>Ustilaginomycotina</taxon>
        <taxon>Exobasidiomycetes</taxon>
        <taxon>Exobasidiales</taxon>
        <taxon>Cryptobasidiaceae</taxon>
        <taxon>Acaromyces</taxon>
    </lineage>
</organism>
<evidence type="ECO:0000256" key="2">
    <source>
        <dbReference type="ARBA" id="ARBA00018534"/>
    </source>
</evidence>
<proteinExistence type="inferred from homology"/>
<dbReference type="AlphaFoldDB" id="A0A316YQ42"/>
<sequence length="133" mass="14481">MMRLTLLVLLVGVLSLSLMSQVHAQMFQHFFGGGGNPFGHREQESPATGDAAWFEARVEAATCTDYLCPRTLSCVQSPSQCPCPFPHQHRCPYPDAVTGSLDDGGHVCVQTSCEEVYAARKLSSDFKLSDLTS</sequence>
<dbReference type="InParanoid" id="A0A316YQ42"/>